<dbReference type="Proteomes" id="UP001432027">
    <property type="component" value="Unassembled WGS sequence"/>
</dbReference>
<evidence type="ECO:0008006" key="4">
    <source>
        <dbReference type="Google" id="ProtNLM"/>
    </source>
</evidence>
<feature type="non-terminal residue" evidence="2">
    <location>
        <position position="1"/>
    </location>
</feature>
<feature type="transmembrane region" description="Helical" evidence="1">
    <location>
        <begin position="6"/>
        <end position="27"/>
    </location>
</feature>
<evidence type="ECO:0000313" key="2">
    <source>
        <dbReference type="EMBL" id="GMS94526.1"/>
    </source>
</evidence>
<evidence type="ECO:0000313" key="3">
    <source>
        <dbReference type="Proteomes" id="UP001432027"/>
    </source>
</evidence>
<dbReference type="EMBL" id="BTSX01000004">
    <property type="protein sequence ID" value="GMS94526.1"/>
    <property type="molecule type" value="Genomic_DNA"/>
</dbReference>
<accession>A0AAV5TJR3</accession>
<keyword evidence="1" id="KW-0812">Transmembrane</keyword>
<keyword evidence="1" id="KW-0472">Membrane</keyword>
<reference evidence="2" key="1">
    <citation type="submission" date="2023-10" db="EMBL/GenBank/DDBJ databases">
        <title>Genome assembly of Pristionchus species.</title>
        <authorList>
            <person name="Yoshida K."/>
            <person name="Sommer R.J."/>
        </authorList>
    </citation>
    <scope>NUCLEOTIDE SEQUENCE</scope>
    <source>
        <strain evidence="2">RS0144</strain>
    </source>
</reference>
<proteinExistence type="predicted"/>
<gene>
    <name evidence="2" type="ORF">PENTCL1PPCAC_16702</name>
</gene>
<organism evidence="2 3">
    <name type="scientific">Pristionchus entomophagus</name>
    <dbReference type="NCBI Taxonomy" id="358040"/>
    <lineage>
        <taxon>Eukaryota</taxon>
        <taxon>Metazoa</taxon>
        <taxon>Ecdysozoa</taxon>
        <taxon>Nematoda</taxon>
        <taxon>Chromadorea</taxon>
        <taxon>Rhabditida</taxon>
        <taxon>Rhabditina</taxon>
        <taxon>Diplogasteromorpha</taxon>
        <taxon>Diplogasteroidea</taxon>
        <taxon>Neodiplogasteridae</taxon>
        <taxon>Pristionchus</taxon>
    </lineage>
</organism>
<sequence length="184" mass="20883">QNFYFAILFIPFFYIVLGGGYCIGLLCEPHYVSFSTNSVKISCSFLIANLCGLFSLLLFVRHQSLVTMTNSSILTVKMVSYFLDQLLLLMFQICPSCDWIDKGRNFGVISSHDAIVSQSLHNLMTLFLDNHVHHHHFFCCIDGVHFDVCCSYVPHHERVSSGEIKRESHCDNKPNTTVSRPGIL</sequence>
<name>A0AAV5TJR3_9BILA</name>
<comment type="caution">
    <text evidence="2">The sequence shown here is derived from an EMBL/GenBank/DDBJ whole genome shotgun (WGS) entry which is preliminary data.</text>
</comment>
<dbReference type="AlphaFoldDB" id="A0AAV5TJR3"/>
<feature type="transmembrane region" description="Helical" evidence="1">
    <location>
        <begin position="39"/>
        <end position="60"/>
    </location>
</feature>
<evidence type="ECO:0000256" key="1">
    <source>
        <dbReference type="SAM" id="Phobius"/>
    </source>
</evidence>
<protein>
    <recommendedName>
        <fullName evidence="4">G protein-coupled receptor</fullName>
    </recommendedName>
</protein>
<keyword evidence="1" id="KW-1133">Transmembrane helix</keyword>
<keyword evidence="3" id="KW-1185">Reference proteome</keyword>